<gene>
    <name evidence="1" type="ORF">QBC38DRAFT_522446</name>
</gene>
<dbReference type="Proteomes" id="UP001301958">
    <property type="component" value="Unassembled WGS sequence"/>
</dbReference>
<organism evidence="1 2">
    <name type="scientific">Podospora fimiseda</name>
    <dbReference type="NCBI Taxonomy" id="252190"/>
    <lineage>
        <taxon>Eukaryota</taxon>
        <taxon>Fungi</taxon>
        <taxon>Dikarya</taxon>
        <taxon>Ascomycota</taxon>
        <taxon>Pezizomycotina</taxon>
        <taxon>Sordariomycetes</taxon>
        <taxon>Sordariomycetidae</taxon>
        <taxon>Sordariales</taxon>
        <taxon>Podosporaceae</taxon>
        <taxon>Podospora</taxon>
    </lineage>
</organism>
<reference evidence="1" key="2">
    <citation type="submission" date="2023-05" db="EMBL/GenBank/DDBJ databases">
        <authorList>
            <consortium name="Lawrence Berkeley National Laboratory"/>
            <person name="Steindorff A."/>
            <person name="Hensen N."/>
            <person name="Bonometti L."/>
            <person name="Westerberg I."/>
            <person name="Brannstrom I.O."/>
            <person name="Guillou S."/>
            <person name="Cros-Aarteil S."/>
            <person name="Calhoun S."/>
            <person name="Haridas S."/>
            <person name="Kuo A."/>
            <person name="Mondo S."/>
            <person name="Pangilinan J."/>
            <person name="Riley R."/>
            <person name="Labutti K."/>
            <person name="Andreopoulos B."/>
            <person name="Lipzen A."/>
            <person name="Chen C."/>
            <person name="Yanf M."/>
            <person name="Daum C."/>
            <person name="Ng V."/>
            <person name="Clum A."/>
            <person name="Ohm R."/>
            <person name="Martin F."/>
            <person name="Silar P."/>
            <person name="Natvig D."/>
            <person name="Lalanne C."/>
            <person name="Gautier V."/>
            <person name="Ament-Velasquez S.L."/>
            <person name="Kruys A."/>
            <person name="Hutchinson M.I."/>
            <person name="Powell A.J."/>
            <person name="Barry K."/>
            <person name="Miller A.N."/>
            <person name="Grigoriev I.V."/>
            <person name="Debuchy R."/>
            <person name="Gladieux P."/>
            <person name="Thoren M.H."/>
            <person name="Johannesson H."/>
        </authorList>
    </citation>
    <scope>NUCLEOTIDE SEQUENCE</scope>
    <source>
        <strain evidence="1">CBS 990.96</strain>
    </source>
</reference>
<dbReference type="PANTHER" id="PTHR34365">
    <property type="entry name" value="ENOLASE (DUF1399)"/>
    <property type="match status" value="1"/>
</dbReference>
<sequence>ILERAVARYKNFFSLLSNAADHQLVPTVDIDLVWHTHQLSPTCYALFSTSVTQGRLVNHVDSVEDALIQTGFERTESLYHEVFGEDYSICCSWLCEVMRVKGEALLAKDDLTPLRAIISRLNQQSLQLGLSIVLYLAECRCYEDKVSSQSCKVEIVCGGCSACGTQCIN</sequence>
<accession>A0AAN7BEU9</accession>
<dbReference type="InterPro" id="IPR009836">
    <property type="entry name" value="GRDP-like"/>
</dbReference>
<dbReference type="Pfam" id="PF07173">
    <property type="entry name" value="GRDP-like"/>
    <property type="match status" value="1"/>
</dbReference>
<name>A0AAN7BEU9_9PEZI</name>
<evidence type="ECO:0000313" key="1">
    <source>
        <dbReference type="EMBL" id="KAK4221378.1"/>
    </source>
</evidence>
<feature type="non-terminal residue" evidence="1">
    <location>
        <position position="1"/>
    </location>
</feature>
<reference evidence="1" key="1">
    <citation type="journal article" date="2023" name="Mol. Phylogenet. Evol.">
        <title>Genome-scale phylogeny and comparative genomics of the fungal order Sordariales.</title>
        <authorList>
            <person name="Hensen N."/>
            <person name="Bonometti L."/>
            <person name="Westerberg I."/>
            <person name="Brannstrom I.O."/>
            <person name="Guillou S."/>
            <person name="Cros-Aarteil S."/>
            <person name="Calhoun S."/>
            <person name="Haridas S."/>
            <person name="Kuo A."/>
            <person name="Mondo S."/>
            <person name="Pangilinan J."/>
            <person name="Riley R."/>
            <person name="LaButti K."/>
            <person name="Andreopoulos B."/>
            <person name="Lipzen A."/>
            <person name="Chen C."/>
            <person name="Yan M."/>
            <person name="Daum C."/>
            <person name="Ng V."/>
            <person name="Clum A."/>
            <person name="Steindorff A."/>
            <person name="Ohm R.A."/>
            <person name="Martin F."/>
            <person name="Silar P."/>
            <person name="Natvig D.O."/>
            <person name="Lalanne C."/>
            <person name="Gautier V."/>
            <person name="Ament-Velasquez S.L."/>
            <person name="Kruys A."/>
            <person name="Hutchinson M.I."/>
            <person name="Powell A.J."/>
            <person name="Barry K."/>
            <person name="Miller A.N."/>
            <person name="Grigoriev I.V."/>
            <person name="Debuchy R."/>
            <person name="Gladieux P."/>
            <person name="Hiltunen Thoren M."/>
            <person name="Johannesson H."/>
        </authorList>
    </citation>
    <scope>NUCLEOTIDE SEQUENCE</scope>
    <source>
        <strain evidence="1">CBS 990.96</strain>
    </source>
</reference>
<comment type="caution">
    <text evidence="1">The sequence shown here is derived from an EMBL/GenBank/DDBJ whole genome shotgun (WGS) entry which is preliminary data.</text>
</comment>
<dbReference type="EMBL" id="MU865554">
    <property type="protein sequence ID" value="KAK4221378.1"/>
    <property type="molecule type" value="Genomic_DNA"/>
</dbReference>
<dbReference type="AlphaFoldDB" id="A0AAN7BEU9"/>
<dbReference type="PANTHER" id="PTHR34365:SF7">
    <property type="entry name" value="GLYCINE-RICH DOMAIN-CONTAINING PROTEIN 1"/>
    <property type="match status" value="1"/>
</dbReference>
<protein>
    <submittedName>
        <fullName evidence="1">Uncharacterized protein</fullName>
    </submittedName>
</protein>
<evidence type="ECO:0000313" key="2">
    <source>
        <dbReference type="Proteomes" id="UP001301958"/>
    </source>
</evidence>
<proteinExistence type="predicted"/>
<keyword evidence="2" id="KW-1185">Reference proteome</keyword>